<evidence type="ECO:0000259" key="1">
    <source>
        <dbReference type="Pfam" id="PF13154"/>
    </source>
</evidence>
<dbReference type="EMBL" id="CP003732">
    <property type="protein sequence ID" value="AFV10992.1"/>
    <property type="molecule type" value="Genomic_DNA"/>
</dbReference>
<evidence type="ECO:0000313" key="3">
    <source>
        <dbReference type="Proteomes" id="UP000000467"/>
    </source>
</evidence>
<dbReference type="HOGENOM" id="CLU_045232_0_0_9"/>
<protein>
    <submittedName>
        <fullName evidence="2">Zinc finger domain-containing protein</fullName>
    </submittedName>
</protein>
<organism evidence="2 3">
    <name type="scientific">Thermacetogenium phaeum (strain ATCC BAA-254 / DSM 26808 / PB)</name>
    <dbReference type="NCBI Taxonomy" id="1089553"/>
    <lineage>
        <taxon>Bacteria</taxon>
        <taxon>Bacillati</taxon>
        <taxon>Bacillota</taxon>
        <taxon>Clostridia</taxon>
        <taxon>Thermoanaerobacterales</taxon>
        <taxon>Thermoanaerobacteraceae</taxon>
        <taxon>Thermacetogenium</taxon>
    </lineage>
</organism>
<sequence length="493" mass="56674">MAEYVHFTDEQKQRANSVDLVDFLRRQGEQIIRSGREWRWKRHDSVTIRGNRWFRHSAGQGGLAIDFVQEFYGLSFPDAVTLLLGGEQGTAFRQSDKKVPETERKEFILPEAADNMRRVYAYLLKQRYIDRDVLTHFVREKKIYEDKEYHNAVFVGCDENGTARHAHKRGTYSNAAGYRGNVEGSDPKYSFNYIGTSDTLYVFEAPIDMLSFITLHKNGWQQHSYVALDGVAEHAMLHVLSKNMYLKNVVLCLDHDPAGIEASGRLAGILHEKGYTSVSCLQPACKDWNEDLKAQHGITPIPAKPHPKLEACKELCGEIRYLCGHIKSVKNPHEMLMEHYEKAVLLMQLSRSTDGQKAFLVEQLLSMTVYALFAVIVQYRQLEKPMNFKQLTDELCRSYHPHQDRGKLKTKAEDIQQDVNAINARLNTFGIRTLEDKQKLIASYMSLALNCVKALIFICLEEQEQRIEALQKQNEERSDYMQAVCEEFLQPGI</sequence>
<gene>
    <name evidence="2" type="ordered locus">Tph_c07600</name>
</gene>
<dbReference type="InterPro" id="IPR025054">
    <property type="entry name" value="DUF3991"/>
</dbReference>
<accession>K4LFY0</accession>
<feature type="domain" description="DUF3991" evidence="1">
    <location>
        <begin position="121"/>
        <end position="195"/>
    </location>
</feature>
<proteinExistence type="predicted"/>
<dbReference type="eggNOG" id="COG0358">
    <property type="taxonomic scope" value="Bacteria"/>
</dbReference>
<keyword evidence="3" id="KW-1185">Reference proteome</keyword>
<reference evidence="2 3" key="1">
    <citation type="journal article" date="2012" name="BMC Genomics">
        <title>Genome-guided analysis of physiological and morphological traits of the fermentative acetate oxidizer Thermacetogenium phaeum.</title>
        <authorList>
            <person name="Oehler D."/>
            <person name="Poehlein A."/>
            <person name="Leimbach A."/>
            <person name="Muller N."/>
            <person name="Daniel R."/>
            <person name="Gottschalk G."/>
            <person name="Schink B."/>
        </authorList>
    </citation>
    <scope>NUCLEOTIDE SEQUENCE [LARGE SCALE GENOMIC DNA]</scope>
    <source>
        <strain evidence="3">ATCC BAA-254 / DSM 26808 / PB</strain>
    </source>
</reference>
<dbReference type="OrthoDB" id="9802530at2"/>
<dbReference type="Proteomes" id="UP000000467">
    <property type="component" value="Chromosome"/>
</dbReference>
<dbReference type="RefSeq" id="WP_015049876.1">
    <property type="nucleotide sequence ID" value="NC_018870.1"/>
</dbReference>
<dbReference type="KEGG" id="tpz:Tph_c07600"/>
<evidence type="ECO:0000313" key="2">
    <source>
        <dbReference type="EMBL" id="AFV10992.1"/>
    </source>
</evidence>
<dbReference type="GO" id="GO:0003677">
    <property type="term" value="F:DNA binding"/>
    <property type="evidence" value="ECO:0007669"/>
    <property type="project" value="InterPro"/>
</dbReference>
<dbReference type="SUPFAM" id="SSF57783">
    <property type="entry name" value="Zinc beta-ribbon"/>
    <property type="match status" value="1"/>
</dbReference>
<name>K4LFY0_THEPS</name>
<dbReference type="AlphaFoldDB" id="K4LFY0"/>
<dbReference type="SUPFAM" id="SSF56731">
    <property type="entry name" value="DNA primase core"/>
    <property type="match status" value="1"/>
</dbReference>
<dbReference type="Pfam" id="PF13154">
    <property type="entry name" value="DUF3991"/>
    <property type="match status" value="1"/>
</dbReference>
<dbReference type="InterPro" id="IPR036977">
    <property type="entry name" value="DNA_primase_Znf_CHC2"/>
</dbReference>
<dbReference type="STRING" id="1089553.Tph_c07600"/>
<dbReference type="Pfam" id="PF13155">
    <property type="entry name" value="Toprim_2"/>
    <property type="match status" value="1"/>
</dbReference>
<dbReference type="Gene3D" id="3.90.580.10">
    <property type="entry name" value="Zinc finger, CHC2-type domain"/>
    <property type="match status" value="1"/>
</dbReference>
<dbReference type="Gene3D" id="3.40.1360.10">
    <property type="match status" value="1"/>
</dbReference>
<dbReference type="GO" id="GO:0006260">
    <property type="term" value="P:DNA replication"/>
    <property type="evidence" value="ECO:0007669"/>
    <property type="project" value="InterPro"/>
</dbReference>
<dbReference type="GO" id="GO:0008270">
    <property type="term" value="F:zinc ion binding"/>
    <property type="evidence" value="ECO:0007669"/>
    <property type="project" value="InterPro"/>
</dbReference>